<protein>
    <submittedName>
        <fullName evidence="1">Uncharacterized protein</fullName>
    </submittedName>
</protein>
<organism evidence="1 2">
    <name type="scientific">Glomus cerebriforme</name>
    <dbReference type="NCBI Taxonomy" id="658196"/>
    <lineage>
        <taxon>Eukaryota</taxon>
        <taxon>Fungi</taxon>
        <taxon>Fungi incertae sedis</taxon>
        <taxon>Mucoromycota</taxon>
        <taxon>Glomeromycotina</taxon>
        <taxon>Glomeromycetes</taxon>
        <taxon>Glomerales</taxon>
        <taxon>Glomeraceae</taxon>
        <taxon>Glomus</taxon>
    </lineage>
</organism>
<evidence type="ECO:0000313" key="2">
    <source>
        <dbReference type="Proteomes" id="UP000265703"/>
    </source>
</evidence>
<dbReference type="EMBL" id="QKYT01000807">
    <property type="protein sequence ID" value="RIA81374.1"/>
    <property type="molecule type" value="Genomic_DNA"/>
</dbReference>
<evidence type="ECO:0000313" key="1">
    <source>
        <dbReference type="EMBL" id="RIA81374.1"/>
    </source>
</evidence>
<dbReference type="OrthoDB" id="2444186at2759"/>
<dbReference type="AlphaFoldDB" id="A0A397SG08"/>
<accession>A0A397SG08</accession>
<keyword evidence="2" id="KW-1185">Reference proteome</keyword>
<comment type="caution">
    <text evidence="1">The sequence shown here is derived from an EMBL/GenBank/DDBJ whole genome shotgun (WGS) entry which is preliminary data.</text>
</comment>
<dbReference type="Proteomes" id="UP000265703">
    <property type="component" value="Unassembled WGS sequence"/>
</dbReference>
<gene>
    <name evidence="1" type="ORF">C1645_837117</name>
</gene>
<name>A0A397SG08_9GLOM</name>
<sequence>MPAIRNNIPLQLKKFIKPTCHPLKCDIYQILLSIYKYFKLQTHFSEKKKTSSKRVLGENNFQETKKIKHPEALQEFFIIKNKTKLILKNYELTSIAEVTSLIKTYFSGLGIREIINGISVSFFKREQKIEKYLIIKWQRNLISYELYVLEKSVKEINRIETGIATKRTLSEISEMIHYVSMAKICIGQKTEGIELIII</sequence>
<proteinExistence type="predicted"/>
<reference evidence="1 2" key="1">
    <citation type="submission" date="2018-06" db="EMBL/GenBank/DDBJ databases">
        <title>Comparative genomics reveals the genomic features of Rhizophagus irregularis, R. cerebriforme, R. diaphanum and Gigaspora rosea, and their symbiotic lifestyle signature.</title>
        <authorList>
            <person name="Morin E."/>
            <person name="San Clemente H."/>
            <person name="Chen E.C.H."/>
            <person name="De La Providencia I."/>
            <person name="Hainaut M."/>
            <person name="Kuo A."/>
            <person name="Kohler A."/>
            <person name="Murat C."/>
            <person name="Tang N."/>
            <person name="Roy S."/>
            <person name="Loubradou J."/>
            <person name="Henrissat B."/>
            <person name="Grigoriev I.V."/>
            <person name="Corradi N."/>
            <person name="Roux C."/>
            <person name="Martin F.M."/>
        </authorList>
    </citation>
    <scope>NUCLEOTIDE SEQUENCE [LARGE SCALE GENOMIC DNA]</scope>
    <source>
        <strain evidence="1 2">DAOM 227022</strain>
    </source>
</reference>